<gene>
    <name evidence="2" type="ORF">CTI16_09660</name>
</gene>
<evidence type="ECO:0000313" key="2">
    <source>
        <dbReference type="EMBL" id="PIK17271.1"/>
    </source>
</evidence>
<dbReference type="RefSeq" id="WP_099892571.1">
    <property type="nucleotide sequence ID" value="NZ_PEKM01000002.1"/>
</dbReference>
<protein>
    <submittedName>
        <fullName evidence="2">Adhesin</fullName>
    </submittedName>
</protein>
<dbReference type="Proteomes" id="UP000229111">
    <property type="component" value="Unassembled WGS sequence"/>
</dbReference>
<feature type="chain" id="PRO_5042476784" evidence="1">
    <location>
        <begin position="29"/>
        <end position="720"/>
    </location>
</feature>
<sequence length="720" mass="78978">MKQTKFLFLLLLSILLSAIPALTTTAQGQDSNYKWVGNSLSSIVGNSNVDMSTVYLYNVGTGKYLNIGSIWGTSVSAYEVGMPIKLTKNNDGTYQIQGTLATSDGKFLGFPNPPSAPTEQNKPDWDRIYCDRTSANANINWTITETSNGSKTYNLYCYNGNGAAMGGNRYLIVSNGQTISNRLDLVYPTSTSGYGANAEWKFITQKDMKDAFKAQFASNESPADATFLVADQDMNRSNTRVGEWKVSGFNYNMNGSFAFDQGASYTYYVGMGNKWTTNDDYQRQYGRYWIGSIRNLGNDSKANGSLTQAVTVLKKGWYKLSCDGFYSPGYHSNMKASLFANVAGSSSGQSNVSAVLNTFGNDFEYTANELTKVNVAADVPNESPYIKAAKLFETGIYNNSILVYVPADNKVLNIGIKVENSTEDLDWTAFDNFQLKYCGDNDMVLDEGQTSLDYLVKQELSPNNAYTLILKRTMTPNLWSSITLPVSLTAAQFKTAFGDHAKLARLKGQDENIPTRIDFESVDLSNDCKIVINPSQLYIMKSTRTANVTAGSYEKDLNDHSKVTVAAPYFTINNVVLANIPNETFAETPKYTTTEAGNIQFCGTQINQTTPFVPAKSYVLGAKNGKWHHTSSALPIKGFRCWIATNANGATPAKDLTFAIDGTVEGDVTGIQGLEQDLQQVRRNTAVYNLQGQKVADNAADLSKLPAGIYIVNNKKVLTK</sequence>
<keyword evidence="1" id="KW-0732">Signal</keyword>
<proteinExistence type="predicted"/>
<comment type="caution">
    <text evidence="2">The sequence shown here is derived from an EMBL/GenBank/DDBJ whole genome shotgun (WGS) entry which is preliminary data.</text>
</comment>
<accession>A0AAJ3RIB8</accession>
<feature type="signal peptide" evidence="1">
    <location>
        <begin position="1"/>
        <end position="28"/>
    </location>
</feature>
<reference evidence="2 3" key="1">
    <citation type="submission" date="2017-11" db="EMBL/GenBank/DDBJ databases">
        <title>Genome sequencing of Prevotella intermedia KCOM 1101.</title>
        <authorList>
            <person name="Kook J.-K."/>
            <person name="Park S.-N."/>
            <person name="Lim Y.K."/>
        </authorList>
    </citation>
    <scope>NUCLEOTIDE SEQUENCE [LARGE SCALE GENOMIC DNA]</scope>
    <source>
        <strain evidence="2 3">KCOM 1101</strain>
    </source>
</reference>
<evidence type="ECO:0000256" key="1">
    <source>
        <dbReference type="SAM" id="SignalP"/>
    </source>
</evidence>
<dbReference type="EMBL" id="PEKM01000002">
    <property type="protein sequence ID" value="PIK17271.1"/>
    <property type="molecule type" value="Genomic_DNA"/>
</dbReference>
<name>A0AAJ3RIB8_PREIN</name>
<evidence type="ECO:0000313" key="3">
    <source>
        <dbReference type="Proteomes" id="UP000229111"/>
    </source>
</evidence>
<organism evidence="2 3">
    <name type="scientific">Prevotella intermedia</name>
    <dbReference type="NCBI Taxonomy" id="28131"/>
    <lineage>
        <taxon>Bacteria</taxon>
        <taxon>Pseudomonadati</taxon>
        <taxon>Bacteroidota</taxon>
        <taxon>Bacteroidia</taxon>
        <taxon>Bacteroidales</taxon>
        <taxon>Prevotellaceae</taxon>
        <taxon>Prevotella</taxon>
    </lineage>
</organism>
<dbReference type="AlphaFoldDB" id="A0AAJ3RIB8"/>